<proteinExistence type="predicted"/>
<reference evidence="2" key="1">
    <citation type="submission" date="2017-04" db="EMBL/GenBank/DDBJ databases">
        <title>Function of individual gut microbiota members based on whole genome sequencing of pure cultures obtained from chicken caecum.</title>
        <authorList>
            <person name="Medvecky M."/>
            <person name="Cejkova D."/>
            <person name="Polansky O."/>
            <person name="Karasova D."/>
            <person name="Kubasova T."/>
            <person name="Cizek A."/>
            <person name="Rychlik I."/>
        </authorList>
    </citation>
    <scope>NUCLEOTIDE SEQUENCE [LARGE SCALE GENOMIC DNA]</scope>
    <source>
        <strain evidence="2">An199</strain>
    </source>
</reference>
<dbReference type="AlphaFoldDB" id="A0A1Y4IBE7"/>
<evidence type="ECO:0000313" key="1">
    <source>
        <dbReference type="EMBL" id="OUP17668.1"/>
    </source>
</evidence>
<evidence type="ECO:0000313" key="2">
    <source>
        <dbReference type="Proteomes" id="UP000195950"/>
    </source>
</evidence>
<sequence length="101" mass="10996">METTGYLKQRKAVDIPVDAIRSLAIAAAAKGISLKKYMENIILEQANNINAALGNPSPSGDPYFSDERNVKRILHSSEQAKAGKVTTVREKSDLLKLLEGL</sequence>
<gene>
    <name evidence="1" type="ORF">B5F32_13365</name>
</gene>
<accession>A0A1Y4IBE7</accession>
<dbReference type="RefSeq" id="WP_087345246.1">
    <property type="nucleotide sequence ID" value="NZ_JAQMQJ010000001.1"/>
</dbReference>
<name>A0A1Y4IBE7_PARDI</name>
<organism evidence="1 2">
    <name type="scientific">Parabacteroides distasonis</name>
    <dbReference type="NCBI Taxonomy" id="823"/>
    <lineage>
        <taxon>Bacteria</taxon>
        <taxon>Pseudomonadati</taxon>
        <taxon>Bacteroidota</taxon>
        <taxon>Bacteroidia</taxon>
        <taxon>Bacteroidales</taxon>
        <taxon>Tannerellaceae</taxon>
        <taxon>Parabacteroides</taxon>
    </lineage>
</organism>
<protein>
    <submittedName>
        <fullName evidence="1">Uncharacterized protein</fullName>
    </submittedName>
</protein>
<dbReference type="EMBL" id="NFJX01000012">
    <property type="protein sequence ID" value="OUP17668.1"/>
    <property type="molecule type" value="Genomic_DNA"/>
</dbReference>
<dbReference type="Proteomes" id="UP000195950">
    <property type="component" value="Unassembled WGS sequence"/>
</dbReference>
<comment type="caution">
    <text evidence="1">The sequence shown here is derived from an EMBL/GenBank/DDBJ whole genome shotgun (WGS) entry which is preliminary data.</text>
</comment>